<feature type="region of interest" description="Disordered" evidence="1">
    <location>
        <begin position="21"/>
        <end position="43"/>
    </location>
</feature>
<dbReference type="STRING" id="1121451.DESAM_20173"/>
<gene>
    <name evidence="2" type="ORF">DESAM_20173</name>
</gene>
<proteinExistence type="predicted"/>
<sequence>MTGFGRTFQLALTTRHAGHEKCFYPDGSPQAQVRDYERSKRQW</sequence>
<name>L0R6W0_9BACT</name>
<evidence type="ECO:0000313" key="2">
    <source>
        <dbReference type="EMBL" id="CCO22464.1"/>
    </source>
</evidence>
<dbReference type="EMBL" id="FO203522">
    <property type="protein sequence ID" value="CCO22464.1"/>
    <property type="molecule type" value="Genomic_DNA"/>
</dbReference>
<accession>L0R6W0</accession>
<organism evidence="2 3">
    <name type="scientific">Maridesulfovibrio hydrothermalis AM13 = DSM 14728</name>
    <dbReference type="NCBI Taxonomy" id="1121451"/>
    <lineage>
        <taxon>Bacteria</taxon>
        <taxon>Pseudomonadati</taxon>
        <taxon>Thermodesulfobacteriota</taxon>
        <taxon>Desulfovibrionia</taxon>
        <taxon>Desulfovibrionales</taxon>
        <taxon>Desulfovibrionaceae</taxon>
        <taxon>Maridesulfovibrio</taxon>
    </lineage>
</organism>
<reference evidence="2 3" key="1">
    <citation type="submission" date="2012-10" db="EMBL/GenBank/DDBJ databases">
        <authorList>
            <person name="Genoscope - CEA"/>
        </authorList>
    </citation>
    <scope>NUCLEOTIDE SEQUENCE [LARGE SCALE GENOMIC DNA]</scope>
    <source>
        <strain evidence="3">AM13 / DSM 14728</strain>
    </source>
</reference>
<dbReference type="Proteomes" id="UP000010808">
    <property type="component" value="Chromosome"/>
</dbReference>
<evidence type="ECO:0000256" key="1">
    <source>
        <dbReference type="SAM" id="MobiDB-lite"/>
    </source>
</evidence>
<protein>
    <submittedName>
        <fullName evidence="2">Uncharacterized protein</fullName>
    </submittedName>
</protein>
<evidence type="ECO:0000313" key="3">
    <source>
        <dbReference type="Proteomes" id="UP000010808"/>
    </source>
</evidence>
<dbReference type="KEGG" id="dhy:DESAM_20173"/>
<dbReference type="HOGENOM" id="CLU_3232649_0_0_7"/>
<feature type="compositionally biased region" description="Basic and acidic residues" evidence="1">
    <location>
        <begin position="34"/>
        <end position="43"/>
    </location>
</feature>
<keyword evidence="3" id="KW-1185">Reference proteome</keyword>
<dbReference type="AlphaFoldDB" id="L0R6W0"/>